<keyword evidence="9" id="KW-0472">Membrane</keyword>
<gene>
    <name evidence="11" type="ORF">EEDITHA_LOCUS13413</name>
</gene>
<dbReference type="InterPro" id="IPR013766">
    <property type="entry name" value="Thioredoxin_domain"/>
</dbReference>
<dbReference type="GO" id="GO:0004301">
    <property type="term" value="F:epoxide hydrolase activity"/>
    <property type="evidence" value="ECO:0007669"/>
    <property type="project" value="TreeGrafter"/>
</dbReference>
<dbReference type="PROSITE" id="PS51352">
    <property type="entry name" value="THIOREDOXIN_2"/>
    <property type="match status" value="1"/>
</dbReference>
<dbReference type="Gene3D" id="3.40.50.1820">
    <property type="entry name" value="alpha/beta hydrolase"/>
    <property type="match status" value="1"/>
</dbReference>
<dbReference type="PROSITE" id="PS00460">
    <property type="entry name" value="GLUTATHIONE_PEROXID_1"/>
    <property type="match status" value="1"/>
</dbReference>
<feature type="transmembrane region" description="Helical" evidence="9">
    <location>
        <begin position="27"/>
        <end position="49"/>
    </location>
</feature>
<keyword evidence="9" id="KW-1133">Transmembrane helix</keyword>
<evidence type="ECO:0000256" key="9">
    <source>
        <dbReference type="SAM" id="Phobius"/>
    </source>
</evidence>
<keyword evidence="3 7" id="KW-0575">Peroxidase</keyword>
<dbReference type="CDD" id="cd00340">
    <property type="entry name" value="GSH_Peroxidase"/>
    <property type="match status" value="1"/>
</dbReference>
<dbReference type="PROSITE" id="PS51355">
    <property type="entry name" value="GLUTATHIONE_PEROXID_3"/>
    <property type="match status" value="1"/>
</dbReference>
<dbReference type="InterPro" id="IPR036249">
    <property type="entry name" value="Thioredoxin-like_sf"/>
</dbReference>
<dbReference type="PANTHER" id="PTHR21661">
    <property type="entry name" value="EPOXIDE HYDROLASE 1-RELATED"/>
    <property type="match status" value="1"/>
</dbReference>
<dbReference type="InterPro" id="IPR000889">
    <property type="entry name" value="Glutathione_peroxidase"/>
</dbReference>
<accession>A0AAU9UK76</accession>
<dbReference type="InterPro" id="IPR029058">
    <property type="entry name" value="AB_hydrolase_fold"/>
</dbReference>
<feature type="compositionally biased region" description="Basic and acidic residues" evidence="8">
    <location>
        <begin position="7"/>
        <end position="20"/>
    </location>
</feature>
<keyword evidence="12" id="KW-1185">Reference proteome</keyword>
<dbReference type="Pfam" id="PF00255">
    <property type="entry name" value="GSHPx"/>
    <property type="match status" value="1"/>
</dbReference>
<organism evidence="11 12">
    <name type="scientific">Euphydryas editha</name>
    <name type="common">Edith's checkerspot</name>
    <dbReference type="NCBI Taxonomy" id="104508"/>
    <lineage>
        <taxon>Eukaryota</taxon>
        <taxon>Metazoa</taxon>
        <taxon>Ecdysozoa</taxon>
        <taxon>Arthropoda</taxon>
        <taxon>Hexapoda</taxon>
        <taxon>Insecta</taxon>
        <taxon>Pterygota</taxon>
        <taxon>Neoptera</taxon>
        <taxon>Endopterygota</taxon>
        <taxon>Lepidoptera</taxon>
        <taxon>Glossata</taxon>
        <taxon>Ditrysia</taxon>
        <taxon>Papilionoidea</taxon>
        <taxon>Nymphalidae</taxon>
        <taxon>Nymphalinae</taxon>
        <taxon>Euphydryas</taxon>
    </lineage>
</organism>
<evidence type="ECO:0000256" key="6">
    <source>
        <dbReference type="ARBA" id="ARBA00023002"/>
    </source>
</evidence>
<dbReference type="PROSITE" id="PS00763">
    <property type="entry name" value="GLUTATHIONE_PEROXID_2"/>
    <property type="match status" value="1"/>
</dbReference>
<dbReference type="InterPro" id="IPR029759">
    <property type="entry name" value="GPX_AS"/>
</dbReference>
<dbReference type="FunFam" id="3.40.30.10:FF:000025">
    <property type="entry name" value="Glutathione peroxidase"/>
    <property type="match status" value="1"/>
</dbReference>
<feature type="domain" description="Thioredoxin" evidence="10">
    <location>
        <begin position="498"/>
        <end position="659"/>
    </location>
</feature>
<dbReference type="GO" id="GO:0006979">
    <property type="term" value="P:response to oxidative stress"/>
    <property type="evidence" value="ECO:0007669"/>
    <property type="project" value="InterPro"/>
</dbReference>
<dbReference type="AlphaFoldDB" id="A0AAU9UK76"/>
<evidence type="ECO:0000256" key="1">
    <source>
        <dbReference type="ARBA" id="ARBA00006926"/>
    </source>
</evidence>
<reference evidence="11" key="1">
    <citation type="submission" date="2022-03" db="EMBL/GenBank/DDBJ databases">
        <authorList>
            <person name="Tunstrom K."/>
        </authorList>
    </citation>
    <scope>NUCLEOTIDE SEQUENCE</scope>
</reference>
<evidence type="ECO:0000256" key="8">
    <source>
        <dbReference type="SAM" id="MobiDB-lite"/>
    </source>
</evidence>
<keyword evidence="4" id="KW-0058">Aromatic hydrocarbons catabolism</keyword>
<name>A0AAU9UK76_EUPED</name>
<evidence type="ECO:0000313" key="12">
    <source>
        <dbReference type="Proteomes" id="UP001153954"/>
    </source>
</evidence>
<dbReference type="Gene3D" id="3.40.30.10">
    <property type="entry name" value="Glutaredoxin"/>
    <property type="match status" value="1"/>
</dbReference>
<sequence length="659" mass="76017">MSNKQSKKNENKKKQQQDYKQKHKSSFFSFGKIVFLSAILIGVASYYLYKALTTPPDLPKIDLNAYWGPYPMKINPDLSIRPYKIEFSDVMINDLKERLLHRRPFPPPLEDVGFTYGFNANFINRVLDYWKNKYNFKEREQFFNQYDHFVTNIQGLDVHYMHVKPNNILPDVEVVPLLLLHGWPGSIREFYEIIPKLIRPRVGQKFVFEIIAPSLPGYGFSQAPARPGLGAMEIAVVISNLMKRIGHEKYYIQAGDFGHYIGSIMSTLFPETVLGFHTNLPILLFHPLAHIYTWLGSFWPKLIVEPELESRMYPLSEKMSWLIEESGYLHLQASKPDTIGIALTDSPAGLAAYILEKFSTLTNPSYKNAGDGNLLAKYSLTNLLDNIMVYWSTNSMTTAMRLYAESFNKRTLSTRLDEIPTEVPTWGIKFKYELVFQPDCILKLKFKNYLHSTMVEDGGHFAAMENPEIMATDIFEAVNTFRQFHNVTSPQEIVDGNDKKAETIYDFTVKDIYGRDVKLEKYRGYVLLIVNVASQCGLTDTNYDQLNELHEKYAKNRDFKILAFPCNQFGGQEPGSAKDILKFIQERGVQFDVFAKIEVNGENTHPLWKFLKQTQSGTFGDFIKWNFSKFIVDKNGVPVERFGPNMNPLDLEPYLAKYW</sequence>
<dbReference type="PANTHER" id="PTHR21661:SF35">
    <property type="entry name" value="EPOXIDE HYDROLASE"/>
    <property type="match status" value="1"/>
</dbReference>
<dbReference type="PRINTS" id="PR01011">
    <property type="entry name" value="GLUTPROXDASE"/>
</dbReference>
<keyword evidence="5" id="KW-0378">Hydrolase</keyword>
<feature type="region of interest" description="Disordered" evidence="8">
    <location>
        <begin position="1"/>
        <end position="20"/>
    </location>
</feature>
<keyword evidence="9" id="KW-0812">Transmembrane</keyword>
<proteinExistence type="inferred from homology"/>
<dbReference type="SUPFAM" id="SSF52833">
    <property type="entry name" value="Thioredoxin-like"/>
    <property type="match status" value="1"/>
</dbReference>
<comment type="caution">
    <text evidence="11">The sequence shown here is derived from an EMBL/GenBank/DDBJ whole genome shotgun (WGS) entry which is preliminary data.</text>
</comment>
<evidence type="ECO:0000256" key="4">
    <source>
        <dbReference type="ARBA" id="ARBA00022797"/>
    </source>
</evidence>
<dbReference type="Proteomes" id="UP001153954">
    <property type="component" value="Unassembled WGS sequence"/>
</dbReference>
<dbReference type="InterPro" id="IPR029760">
    <property type="entry name" value="GPX_CS"/>
</dbReference>
<evidence type="ECO:0000256" key="2">
    <source>
        <dbReference type="ARBA" id="ARBA00010088"/>
    </source>
</evidence>
<evidence type="ECO:0000256" key="5">
    <source>
        <dbReference type="ARBA" id="ARBA00022801"/>
    </source>
</evidence>
<dbReference type="GO" id="GO:0097176">
    <property type="term" value="P:epoxide metabolic process"/>
    <property type="evidence" value="ECO:0007669"/>
    <property type="project" value="TreeGrafter"/>
</dbReference>
<dbReference type="SUPFAM" id="SSF53474">
    <property type="entry name" value="alpha/beta-Hydrolases"/>
    <property type="match status" value="1"/>
</dbReference>
<evidence type="ECO:0000259" key="10">
    <source>
        <dbReference type="PROSITE" id="PS51352"/>
    </source>
</evidence>
<protein>
    <recommendedName>
        <fullName evidence="7">Glutathione peroxidase</fullName>
    </recommendedName>
</protein>
<dbReference type="EMBL" id="CAKOGL010000019">
    <property type="protein sequence ID" value="CAH2098286.1"/>
    <property type="molecule type" value="Genomic_DNA"/>
</dbReference>
<evidence type="ECO:0000256" key="3">
    <source>
        <dbReference type="ARBA" id="ARBA00022559"/>
    </source>
</evidence>
<dbReference type="GO" id="GO:0004601">
    <property type="term" value="F:peroxidase activity"/>
    <property type="evidence" value="ECO:0007669"/>
    <property type="project" value="UniProtKB-KW"/>
</dbReference>
<evidence type="ECO:0000256" key="7">
    <source>
        <dbReference type="RuleBase" id="RU000499"/>
    </source>
</evidence>
<comment type="similarity">
    <text evidence="2">Belongs to the peptidase S33 family.</text>
</comment>
<dbReference type="InterPro" id="IPR010497">
    <property type="entry name" value="Epoxide_hydro_N"/>
</dbReference>
<dbReference type="Pfam" id="PF06441">
    <property type="entry name" value="EHN"/>
    <property type="match status" value="1"/>
</dbReference>
<evidence type="ECO:0000313" key="11">
    <source>
        <dbReference type="EMBL" id="CAH2098286.1"/>
    </source>
</evidence>
<keyword evidence="6 7" id="KW-0560">Oxidoreductase</keyword>
<comment type="similarity">
    <text evidence="1 7">Belongs to the glutathione peroxidase family.</text>
</comment>